<accession>A0AAV1C974</accession>
<dbReference type="Proteomes" id="UP001161247">
    <property type="component" value="Chromosome 1"/>
</dbReference>
<sequence>MEFGSHKESGHLNFLKETNSVSPIQSAAAEQILRKRKQAEMILHHPKQEPSCRGEYEDEITRRAHKQQFIDVDELWKGHIHMEELLGNFETVGIIFELWLKQQPSQQGWLSYIEFELKYNGAKSARGIFERFVEWLPENCSSWIKYAAMERSSGESERARMIFQRAFDLPALDRPDLLWKAYVDFAKFSSIGEVAADVDQLLKKLKSKKQWRRLSSPWMMDSTKNKKKNERVKKQTSPQMRLGRCSGKFVQKMKIFLDINEICHFDYFLLLSV</sequence>
<dbReference type="InterPro" id="IPR003107">
    <property type="entry name" value="HAT"/>
</dbReference>
<evidence type="ECO:0000256" key="1">
    <source>
        <dbReference type="ARBA" id="ARBA00004123"/>
    </source>
</evidence>
<keyword evidence="5" id="KW-0508">mRNA splicing</keyword>
<dbReference type="EMBL" id="OX459118">
    <property type="protein sequence ID" value="CAI9090992.1"/>
    <property type="molecule type" value="Genomic_DNA"/>
</dbReference>
<comment type="subcellular location">
    <subcellularLocation>
        <location evidence="1">Nucleus</location>
    </subcellularLocation>
</comment>
<evidence type="ECO:0000256" key="3">
    <source>
        <dbReference type="ARBA" id="ARBA00022664"/>
    </source>
</evidence>
<evidence type="ECO:0000256" key="6">
    <source>
        <dbReference type="ARBA" id="ARBA00023242"/>
    </source>
</evidence>
<proteinExistence type="inferred from homology"/>
<evidence type="ECO:0000313" key="7">
    <source>
        <dbReference type="EMBL" id="CAI9090992.1"/>
    </source>
</evidence>
<dbReference type="AlphaFoldDB" id="A0AAV1C974"/>
<name>A0AAV1C974_OLDCO</name>
<dbReference type="GO" id="GO:0000974">
    <property type="term" value="C:Prp19 complex"/>
    <property type="evidence" value="ECO:0007669"/>
    <property type="project" value="TreeGrafter"/>
</dbReference>
<dbReference type="GO" id="GO:0000245">
    <property type="term" value="P:spliceosomal complex assembly"/>
    <property type="evidence" value="ECO:0007669"/>
    <property type="project" value="TreeGrafter"/>
</dbReference>
<dbReference type="GO" id="GO:0071011">
    <property type="term" value="C:precatalytic spliceosome"/>
    <property type="evidence" value="ECO:0007669"/>
    <property type="project" value="TreeGrafter"/>
</dbReference>
<dbReference type="SUPFAM" id="SSF48452">
    <property type="entry name" value="TPR-like"/>
    <property type="match status" value="1"/>
</dbReference>
<dbReference type="SMART" id="SM00386">
    <property type="entry name" value="HAT"/>
    <property type="match status" value="3"/>
</dbReference>
<comment type="similarity">
    <text evidence="2">Belongs to the crooked-neck family.</text>
</comment>
<evidence type="ECO:0000256" key="4">
    <source>
        <dbReference type="ARBA" id="ARBA00022737"/>
    </source>
</evidence>
<keyword evidence="8" id="KW-1185">Reference proteome</keyword>
<keyword evidence="4" id="KW-0677">Repeat</keyword>
<dbReference type="GO" id="GO:0071007">
    <property type="term" value="C:U2-type catalytic step 2 spliceosome"/>
    <property type="evidence" value="ECO:0007669"/>
    <property type="project" value="TreeGrafter"/>
</dbReference>
<dbReference type="Gene3D" id="1.25.40.10">
    <property type="entry name" value="Tetratricopeptide repeat domain"/>
    <property type="match status" value="1"/>
</dbReference>
<evidence type="ECO:0000256" key="2">
    <source>
        <dbReference type="ARBA" id="ARBA00008644"/>
    </source>
</evidence>
<gene>
    <name evidence="7" type="ORF">OLC1_LOCUS3026</name>
</gene>
<dbReference type="InterPro" id="IPR011990">
    <property type="entry name" value="TPR-like_helical_dom_sf"/>
</dbReference>
<dbReference type="PANTHER" id="PTHR11246:SF3">
    <property type="entry name" value="CROOKED NECK-LIKE PROTEIN 1"/>
    <property type="match status" value="1"/>
</dbReference>
<evidence type="ECO:0000256" key="5">
    <source>
        <dbReference type="ARBA" id="ARBA00023187"/>
    </source>
</evidence>
<dbReference type="PANTHER" id="PTHR11246">
    <property type="entry name" value="PRE-MRNA SPLICING FACTOR"/>
    <property type="match status" value="1"/>
</dbReference>
<dbReference type="GO" id="GO:0071014">
    <property type="term" value="C:post-mRNA release spliceosomal complex"/>
    <property type="evidence" value="ECO:0007669"/>
    <property type="project" value="TreeGrafter"/>
</dbReference>
<dbReference type="Pfam" id="PF23240">
    <property type="entry name" value="HAT_PRP39_N"/>
    <property type="match status" value="1"/>
</dbReference>
<organism evidence="7 8">
    <name type="scientific">Oldenlandia corymbosa var. corymbosa</name>
    <dbReference type="NCBI Taxonomy" id="529605"/>
    <lineage>
        <taxon>Eukaryota</taxon>
        <taxon>Viridiplantae</taxon>
        <taxon>Streptophyta</taxon>
        <taxon>Embryophyta</taxon>
        <taxon>Tracheophyta</taxon>
        <taxon>Spermatophyta</taxon>
        <taxon>Magnoliopsida</taxon>
        <taxon>eudicotyledons</taxon>
        <taxon>Gunneridae</taxon>
        <taxon>Pentapetalae</taxon>
        <taxon>asterids</taxon>
        <taxon>lamiids</taxon>
        <taxon>Gentianales</taxon>
        <taxon>Rubiaceae</taxon>
        <taxon>Rubioideae</taxon>
        <taxon>Spermacoceae</taxon>
        <taxon>Hedyotis-Oldenlandia complex</taxon>
        <taxon>Oldenlandia</taxon>
    </lineage>
</organism>
<keyword evidence="3" id="KW-0507">mRNA processing</keyword>
<reference evidence="7" key="1">
    <citation type="submission" date="2023-03" db="EMBL/GenBank/DDBJ databases">
        <authorList>
            <person name="Julca I."/>
        </authorList>
    </citation>
    <scope>NUCLEOTIDE SEQUENCE</scope>
</reference>
<evidence type="ECO:0000313" key="8">
    <source>
        <dbReference type="Proteomes" id="UP001161247"/>
    </source>
</evidence>
<dbReference type="InterPro" id="IPR045075">
    <property type="entry name" value="Syf1-like"/>
</dbReference>
<keyword evidence="6" id="KW-0539">Nucleus</keyword>
<protein>
    <submittedName>
        <fullName evidence="7">OLC1v1025902C1</fullName>
    </submittedName>
</protein>